<comment type="caution">
    <text evidence="3">The sequence shown here is derived from an EMBL/GenBank/DDBJ whole genome shotgun (WGS) entry which is preliminary data.</text>
</comment>
<evidence type="ECO:0000256" key="1">
    <source>
        <dbReference type="SAM" id="SignalP"/>
    </source>
</evidence>
<dbReference type="PROSITE" id="PS51465">
    <property type="entry name" value="KAZAL_2"/>
    <property type="match status" value="1"/>
</dbReference>
<feature type="chain" id="PRO_5005535076" description="Kazal-like domain-containing protein" evidence="1">
    <location>
        <begin position="20"/>
        <end position="161"/>
    </location>
</feature>
<dbReference type="InterPro" id="IPR002350">
    <property type="entry name" value="Kazal_dom"/>
</dbReference>
<keyword evidence="1" id="KW-0732">Signal</keyword>
<organism evidence="3 4">
    <name type="scientific">Lucilia cuprina</name>
    <name type="common">Green bottle fly</name>
    <name type="synonym">Australian sheep blowfly</name>
    <dbReference type="NCBI Taxonomy" id="7375"/>
    <lineage>
        <taxon>Eukaryota</taxon>
        <taxon>Metazoa</taxon>
        <taxon>Ecdysozoa</taxon>
        <taxon>Arthropoda</taxon>
        <taxon>Hexapoda</taxon>
        <taxon>Insecta</taxon>
        <taxon>Pterygota</taxon>
        <taxon>Neoptera</taxon>
        <taxon>Endopterygota</taxon>
        <taxon>Diptera</taxon>
        <taxon>Brachycera</taxon>
        <taxon>Muscomorpha</taxon>
        <taxon>Oestroidea</taxon>
        <taxon>Calliphoridae</taxon>
        <taxon>Luciliinae</taxon>
        <taxon>Lucilia</taxon>
    </lineage>
</organism>
<feature type="signal peptide" evidence="1">
    <location>
        <begin position="1"/>
        <end position="19"/>
    </location>
</feature>
<evidence type="ECO:0000313" key="3">
    <source>
        <dbReference type="EMBL" id="KNC23320.1"/>
    </source>
</evidence>
<proteinExistence type="predicted"/>
<evidence type="ECO:0000313" key="4">
    <source>
        <dbReference type="Proteomes" id="UP000037069"/>
    </source>
</evidence>
<gene>
    <name evidence="3" type="ORF">FF38_02075</name>
</gene>
<keyword evidence="4" id="KW-1185">Reference proteome</keyword>
<dbReference type="EMBL" id="JRES01001368">
    <property type="protein sequence ID" value="KNC23320.1"/>
    <property type="molecule type" value="Genomic_DNA"/>
</dbReference>
<dbReference type="OrthoDB" id="8053699at2759"/>
<dbReference type="CDD" id="cd00104">
    <property type="entry name" value="KAZAL_FS"/>
    <property type="match status" value="1"/>
</dbReference>
<feature type="domain" description="Kazal-like" evidence="2">
    <location>
        <begin position="37"/>
        <end position="104"/>
    </location>
</feature>
<name>A0A0L0BTB2_LUCCU</name>
<dbReference type="Proteomes" id="UP000037069">
    <property type="component" value="Unassembled WGS sequence"/>
</dbReference>
<evidence type="ECO:0000259" key="2">
    <source>
        <dbReference type="PROSITE" id="PS51465"/>
    </source>
</evidence>
<protein>
    <recommendedName>
        <fullName evidence="2">Kazal-like domain-containing protein</fullName>
    </recommendedName>
</protein>
<dbReference type="AlphaFoldDB" id="A0A0L0BTB2"/>
<sequence>MKFLISFLLILTITLQTKASYMDNLVFEDSQQKPNDSTGLKNCDEHVCSRIYRPLCISVDGIQTTLASRCHLAKLRCEAMKYNLKNTKAPRSIIRVVHTGGCYEKPKRRPNSKWLRIPEDGKLSKFGLIKVLSVWEGGSLSKEAILKYIGVYLRDLILFNV</sequence>
<dbReference type="Gene3D" id="3.30.60.30">
    <property type="match status" value="1"/>
</dbReference>
<reference evidence="3 4" key="1">
    <citation type="journal article" date="2015" name="Nat. Commun.">
        <title>Lucilia cuprina genome unlocks parasitic fly biology to underpin future interventions.</title>
        <authorList>
            <person name="Anstead C.A."/>
            <person name="Korhonen P.K."/>
            <person name="Young N.D."/>
            <person name="Hall R.S."/>
            <person name="Jex A.R."/>
            <person name="Murali S.C."/>
            <person name="Hughes D.S."/>
            <person name="Lee S.F."/>
            <person name="Perry T."/>
            <person name="Stroehlein A.J."/>
            <person name="Ansell B.R."/>
            <person name="Breugelmans B."/>
            <person name="Hofmann A."/>
            <person name="Qu J."/>
            <person name="Dugan S."/>
            <person name="Lee S.L."/>
            <person name="Chao H."/>
            <person name="Dinh H."/>
            <person name="Han Y."/>
            <person name="Doddapaneni H.V."/>
            <person name="Worley K.C."/>
            <person name="Muzny D.M."/>
            <person name="Ioannidis P."/>
            <person name="Waterhouse R.M."/>
            <person name="Zdobnov E.M."/>
            <person name="James P.J."/>
            <person name="Bagnall N.H."/>
            <person name="Kotze A.C."/>
            <person name="Gibbs R.A."/>
            <person name="Richards S."/>
            <person name="Batterham P."/>
            <person name="Gasser R.B."/>
        </authorList>
    </citation>
    <scope>NUCLEOTIDE SEQUENCE [LARGE SCALE GENOMIC DNA]</scope>
    <source>
        <strain evidence="3 4">LS</strain>
        <tissue evidence="3">Full body</tissue>
    </source>
</reference>
<accession>A0A0L0BTB2</accession>